<sequence>MESTYESLRMPTDLVKLAACKDGLELEMTRYRKLHDHVIDILITMGDDGDDEEKHFSATCNSLLECMADLKTRINDLQHERRDRGESNNGEELAKQKTTPFVGKESKAKAAAKSYRAHRGEIGEEKKERENAPYWGNSRTRWKQNFERRSATTAGKPDPRKYSETSSSSQPVPLAPHVDTPTLATHLDVGASSFKPQSGVTSTPSIPPPSHVIPNSIQLATRLLPFYCNRWRESAKRIEGQRIDYTFNDLVEYVQSAASDATPPVFSLESLTATKGELEKDRTKNTHFARRNTTKYENKFQQGTTFVTLAASCESEEERKSTSTGRTCPLCNESDELEHCKVFLEKTPKERVEIYMSKGVCFACLERGHIVRRCRKKATCGACKKLHATLLHYDTSAYDKSNEILQERQKATSSCTSVCNLNDCSGITSSMIVPVAPHHQDEPDRKIHVYAMLDDQRNICFVTNEVCQRLAPTSDTWNAAHPYAIRTVLGWGINGATTGSTDPENYHTSCHRISTRTTGRESGCQIHFAHPVSHQEVMTPLAVKKMFEQDFSETRDHNKPFSQEDVRFLKMMNKGIHRTDDGHYEVPLPLREENLNLPSNRKLAEMRLMQLKGRFKRNEKYKQVYITFVEDMLEKGYAAEAPAKRENVW</sequence>
<keyword evidence="1" id="KW-0862">Zinc</keyword>
<protein>
    <recommendedName>
        <fullName evidence="3">CCHC-type domain-containing protein</fullName>
    </recommendedName>
</protein>
<accession>A0A2B4RI30</accession>
<dbReference type="InterPro" id="IPR001878">
    <property type="entry name" value="Znf_CCHC"/>
</dbReference>
<dbReference type="OrthoDB" id="10025024at2759"/>
<gene>
    <name evidence="4" type="ORF">AWC38_SpisGene19605</name>
</gene>
<evidence type="ECO:0000313" key="4">
    <source>
        <dbReference type="EMBL" id="PFX16140.1"/>
    </source>
</evidence>
<dbReference type="Proteomes" id="UP000225706">
    <property type="component" value="Unassembled WGS sequence"/>
</dbReference>
<name>A0A2B4RI30_STYPI</name>
<keyword evidence="5" id="KW-1185">Reference proteome</keyword>
<keyword evidence="1" id="KW-0863">Zinc-finger</keyword>
<dbReference type="GO" id="GO:0003676">
    <property type="term" value="F:nucleic acid binding"/>
    <property type="evidence" value="ECO:0007669"/>
    <property type="project" value="InterPro"/>
</dbReference>
<dbReference type="PANTHER" id="PTHR47331">
    <property type="entry name" value="PHD-TYPE DOMAIN-CONTAINING PROTEIN"/>
    <property type="match status" value="1"/>
</dbReference>
<feature type="compositionally biased region" description="Basic and acidic residues" evidence="2">
    <location>
        <begin position="118"/>
        <end position="131"/>
    </location>
</feature>
<evidence type="ECO:0000256" key="2">
    <source>
        <dbReference type="SAM" id="MobiDB-lite"/>
    </source>
</evidence>
<feature type="domain" description="CCHC-type" evidence="3">
    <location>
        <begin position="361"/>
        <end position="376"/>
    </location>
</feature>
<dbReference type="AlphaFoldDB" id="A0A2B4RI30"/>
<evidence type="ECO:0000313" key="5">
    <source>
        <dbReference type="Proteomes" id="UP000225706"/>
    </source>
</evidence>
<evidence type="ECO:0000259" key="3">
    <source>
        <dbReference type="PROSITE" id="PS50158"/>
    </source>
</evidence>
<proteinExistence type="predicted"/>
<comment type="caution">
    <text evidence="4">The sequence shown here is derived from an EMBL/GenBank/DDBJ whole genome shotgun (WGS) entry which is preliminary data.</text>
</comment>
<organism evidence="4 5">
    <name type="scientific">Stylophora pistillata</name>
    <name type="common">Smooth cauliflower coral</name>
    <dbReference type="NCBI Taxonomy" id="50429"/>
    <lineage>
        <taxon>Eukaryota</taxon>
        <taxon>Metazoa</taxon>
        <taxon>Cnidaria</taxon>
        <taxon>Anthozoa</taxon>
        <taxon>Hexacorallia</taxon>
        <taxon>Scleractinia</taxon>
        <taxon>Astrocoeniina</taxon>
        <taxon>Pocilloporidae</taxon>
        <taxon>Stylophora</taxon>
    </lineage>
</organism>
<feature type="region of interest" description="Disordered" evidence="2">
    <location>
        <begin position="78"/>
        <end position="177"/>
    </location>
</feature>
<dbReference type="PROSITE" id="PS50158">
    <property type="entry name" value="ZF_CCHC"/>
    <property type="match status" value="1"/>
</dbReference>
<evidence type="ECO:0000256" key="1">
    <source>
        <dbReference type="PROSITE-ProRule" id="PRU00047"/>
    </source>
</evidence>
<dbReference type="GO" id="GO:0008270">
    <property type="term" value="F:zinc ion binding"/>
    <property type="evidence" value="ECO:0007669"/>
    <property type="project" value="UniProtKB-KW"/>
</dbReference>
<keyword evidence="1" id="KW-0479">Metal-binding</keyword>
<reference evidence="5" key="1">
    <citation type="journal article" date="2017" name="bioRxiv">
        <title>Comparative analysis of the genomes of Stylophora pistillata and Acropora digitifera provides evidence for extensive differences between species of corals.</title>
        <authorList>
            <person name="Voolstra C.R."/>
            <person name="Li Y."/>
            <person name="Liew Y.J."/>
            <person name="Baumgarten S."/>
            <person name="Zoccola D."/>
            <person name="Flot J.-F."/>
            <person name="Tambutte S."/>
            <person name="Allemand D."/>
            <person name="Aranda M."/>
        </authorList>
    </citation>
    <scope>NUCLEOTIDE SEQUENCE [LARGE SCALE GENOMIC DNA]</scope>
</reference>
<dbReference type="PANTHER" id="PTHR47331:SF1">
    <property type="entry name" value="GAG-LIKE PROTEIN"/>
    <property type="match status" value="1"/>
</dbReference>
<dbReference type="EMBL" id="LSMT01000572">
    <property type="protein sequence ID" value="PFX16140.1"/>
    <property type="molecule type" value="Genomic_DNA"/>
</dbReference>